<dbReference type="OrthoDB" id="10253954at2759"/>
<dbReference type="SMART" id="SM00060">
    <property type="entry name" value="FN3"/>
    <property type="match status" value="3"/>
</dbReference>
<keyword evidence="1" id="KW-0677">Repeat</keyword>
<dbReference type="AlphaFoldDB" id="A0A6P8H2H7"/>
<dbReference type="CDD" id="cd00063">
    <property type="entry name" value="FN3"/>
    <property type="match status" value="3"/>
</dbReference>
<evidence type="ECO:0000256" key="1">
    <source>
        <dbReference type="ARBA" id="ARBA00022737"/>
    </source>
</evidence>
<protein>
    <submittedName>
        <fullName evidence="4 5">Receptor-type tyrosine-protein phosphatase H-like</fullName>
    </submittedName>
</protein>
<dbReference type="RefSeq" id="XP_031441380.2">
    <property type="nucleotide sequence ID" value="XM_031585520.2"/>
</dbReference>
<dbReference type="PROSITE" id="PS50853">
    <property type="entry name" value="FN3"/>
    <property type="match status" value="2"/>
</dbReference>
<dbReference type="GeneID" id="116224739"/>
<dbReference type="RefSeq" id="XP_042566412.1">
    <property type="nucleotide sequence ID" value="XM_042710478.1"/>
</dbReference>
<dbReference type="InterPro" id="IPR003961">
    <property type="entry name" value="FN3_dom"/>
</dbReference>
<gene>
    <name evidence="4 5" type="primary">LOC116224739</name>
</gene>
<dbReference type="PANTHER" id="PTHR46708">
    <property type="entry name" value="TENASCIN"/>
    <property type="match status" value="1"/>
</dbReference>
<evidence type="ECO:0000313" key="4">
    <source>
        <dbReference type="RefSeq" id="XP_031441380.2"/>
    </source>
</evidence>
<dbReference type="Proteomes" id="UP000515152">
    <property type="component" value="Chromosome 18"/>
</dbReference>
<feature type="domain" description="Fibronectin type-III" evidence="2">
    <location>
        <begin position="193"/>
        <end position="282"/>
    </location>
</feature>
<evidence type="ECO:0000259" key="2">
    <source>
        <dbReference type="PROSITE" id="PS50853"/>
    </source>
</evidence>
<sequence length="334" mass="37091">MSIPGRRFNKTFFTKPSRVKELKVTNHSTTGFTVVWKRPDGDASSYRVLVNSLDGSIVYNKSIPDTTYDVEGVRSGFEFLISVVAQVQSKSLEGKPQTIHGFTDPNPVSDLTLNATANTINVTWKNPEGGHQNFSVTLDDPDKEVENKMTPNSSCDFTKLKAGANYTVKVYVLGVGSFTSISKQKSIFTLPNKPKNLKVISTSKTWISLKWDVPDDSEGVTILYNVFYEAKFWGESKKLRVKATNVKLDNLRPGTTYDFTVNVFAGNRSSEGVSVSGKTVPNMRNITLTMLCSSNHALGCWKDAAQTKLLETLKTTFGTKLNGVFWKLKWKKLG</sequence>
<dbReference type="KEGG" id="char:116224739"/>
<accession>A0A6P8H2H7</accession>
<keyword evidence="3" id="KW-1185">Reference proteome</keyword>
<dbReference type="InterPro" id="IPR050991">
    <property type="entry name" value="ECM_Regulatory_Proteins"/>
</dbReference>
<evidence type="ECO:0000313" key="5">
    <source>
        <dbReference type="RefSeq" id="XP_042566412.1"/>
    </source>
</evidence>
<feature type="domain" description="Fibronectin type-III" evidence="2">
    <location>
        <begin position="15"/>
        <end position="107"/>
    </location>
</feature>
<organism evidence="3 4">
    <name type="scientific">Clupea harengus</name>
    <name type="common">Atlantic herring</name>
    <dbReference type="NCBI Taxonomy" id="7950"/>
    <lineage>
        <taxon>Eukaryota</taxon>
        <taxon>Metazoa</taxon>
        <taxon>Chordata</taxon>
        <taxon>Craniata</taxon>
        <taxon>Vertebrata</taxon>
        <taxon>Euteleostomi</taxon>
        <taxon>Actinopterygii</taxon>
        <taxon>Neopterygii</taxon>
        <taxon>Teleostei</taxon>
        <taxon>Clupei</taxon>
        <taxon>Clupeiformes</taxon>
        <taxon>Clupeoidei</taxon>
        <taxon>Clupeidae</taxon>
        <taxon>Clupea</taxon>
    </lineage>
</organism>
<reference evidence="4 5" key="1">
    <citation type="submission" date="2025-04" db="UniProtKB">
        <authorList>
            <consortium name="RefSeq"/>
        </authorList>
    </citation>
    <scope>IDENTIFICATION</scope>
</reference>
<evidence type="ECO:0000313" key="3">
    <source>
        <dbReference type="Proteomes" id="UP000515152"/>
    </source>
</evidence>
<proteinExistence type="predicted"/>
<name>A0A6P8H2H7_CLUHA</name>
<dbReference type="PANTHER" id="PTHR46708:SF2">
    <property type="entry name" value="FIBRONECTIN TYPE-III DOMAIN-CONTAINING PROTEIN"/>
    <property type="match status" value="1"/>
</dbReference>
<dbReference type="Pfam" id="PF00041">
    <property type="entry name" value="fn3"/>
    <property type="match status" value="3"/>
</dbReference>